<dbReference type="Pfam" id="PF00155">
    <property type="entry name" value="Aminotran_1_2"/>
    <property type="match status" value="1"/>
</dbReference>
<comment type="cofactor">
    <cofactor evidence="1 9">
        <name>pyridoxal 5'-phosphate</name>
        <dbReference type="ChEBI" id="CHEBI:597326"/>
    </cofactor>
</comment>
<dbReference type="Proteomes" id="UP000095546">
    <property type="component" value="Unassembled WGS sequence"/>
</dbReference>
<comment type="subunit">
    <text evidence="3 9">Homodimer.</text>
</comment>
<comment type="pathway">
    <text evidence="9">Amino-acid biosynthesis; L-histidine biosynthesis; L-histidine from 5-phospho-alpha-D-ribose 1-diphosphate: step 7/9.</text>
</comment>
<dbReference type="GO" id="GO:0030170">
    <property type="term" value="F:pyridoxal phosphate binding"/>
    <property type="evidence" value="ECO:0007669"/>
    <property type="project" value="InterPro"/>
</dbReference>
<evidence type="ECO:0000256" key="7">
    <source>
        <dbReference type="ARBA" id="ARBA00022898"/>
    </source>
</evidence>
<evidence type="ECO:0000256" key="5">
    <source>
        <dbReference type="ARBA" id="ARBA00022605"/>
    </source>
</evidence>
<comment type="similarity">
    <text evidence="2 9">Belongs to the class-II pyridoxal-phosphate-dependent aminotransferase family. Histidinol-phosphate aminotransferase subfamily.</text>
</comment>
<keyword evidence="4 9" id="KW-0032">Aminotransferase</keyword>
<dbReference type="CDD" id="cd00609">
    <property type="entry name" value="AAT_like"/>
    <property type="match status" value="1"/>
</dbReference>
<proteinExistence type="inferred from homology"/>
<dbReference type="InterPro" id="IPR001917">
    <property type="entry name" value="Aminotrans_II_pyridoxalP_BS"/>
</dbReference>
<evidence type="ECO:0000313" key="12">
    <source>
        <dbReference type="Proteomes" id="UP000095546"/>
    </source>
</evidence>
<keyword evidence="5 9" id="KW-0028">Amino-acid biosynthesis</keyword>
<evidence type="ECO:0000256" key="3">
    <source>
        <dbReference type="ARBA" id="ARBA00011738"/>
    </source>
</evidence>
<dbReference type="RefSeq" id="WP_036374999.1">
    <property type="nucleotide sequence ID" value="NZ_CABIWZ010000006.1"/>
</dbReference>
<feature type="modified residue" description="N6-(pyridoxal phosphate)lysine" evidence="9">
    <location>
        <position position="213"/>
    </location>
</feature>
<reference evidence="11 12" key="1">
    <citation type="submission" date="2015-09" db="EMBL/GenBank/DDBJ databases">
        <authorList>
            <consortium name="Pathogen Informatics"/>
        </authorList>
    </citation>
    <scope>NUCLEOTIDE SEQUENCE [LARGE SCALE GENOMIC DNA]</scope>
    <source>
        <strain evidence="11 12">2789STDY5608828</strain>
    </source>
</reference>
<dbReference type="GO" id="GO:0000105">
    <property type="term" value="P:L-histidine biosynthetic process"/>
    <property type="evidence" value="ECO:0007669"/>
    <property type="project" value="UniProtKB-UniRule"/>
</dbReference>
<dbReference type="OrthoDB" id="9813612at2"/>
<dbReference type="STRING" id="187979.ERS852385_01203"/>
<evidence type="ECO:0000256" key="2">
    <source>
        <dbReference type="ARBA" id="ARBA00007970"/>
    </source>
</evidence>
<keyword evidence="8 9" id="KW-0368">Histidine biosynthesis</keyword>
<dbReference type="PROSITE" id="PS00599">
    <property type="entry name" value="AA_TRANSFER_CLASS_2"/>
    <property type="match status" value="1"/>
</dbReference>
<evidence type="ECO:0000256" key="1">
    <source>
        <dbReference type="ARBA" id="ARBA00001933"/>
    </source>
</evidence>
<sequence length="355" mass="40650">MLNYRNGLADMPSYDVVERPWEIKINANECNMSLPPLVEERVMNRLGTVAFNRYPNEQYDDLRDQIARNFSMQRENVLIGSGSSEIIEKLFYCFGGSPEAKIVYPQPSFSMYKIYAKAAEATGVPVDLNPEDYSLDIDKFIQTVNEEKATLAVICNPNNPTGNAFTVEEIEKIASNIDCAFLVDEAYMEFYGQTAVRLLAKYPNMIIARTFSKAYGLASCRVGYMLADEKIVEMIDKSYMPYHMNVLSLVTADICYQMRQEFVPHIQIMISERKRMQEELKKLPGVKVFPSETNFILVHYDKAQELNALFESKGIGVRHFGDAPGLKDCLRISMGRREENDIWYSYFKAFTEGRA</sequence>
<organism evidence="11 12">
    <name type="scientific">Mitsuokella jalaludinii</name>
    <dbReference type="NCBI Taxonomy" id="187979"/>
    <lineage>
        <taxon>Bacteria</taxon>
        <taxon>Bacillati</taxon>
        <taxon>Bacillota</taxon>
        <taxon>Negativicutes</taxon>
        <taxon>Selenomonadales</taxon>
        <taxon>Selenomonadaceae</taxon>
        <taxon>Mitsuokella</taxon>
    </lineage>
</organism>
<evidence type="ECO:0000259" key="10">
    <source>
        <dbReference type="Pfam" id="PF00155"/>
    </source>
</evidence>
<dbReference type="NCBIfam" id="TIGR01141">
    <property type="entry name" value="hisC"/>
    <property type="match status" value="1"/>
</dbReference>
<dbReference type="InterPro" id="IPR015424">
    <property type="entry name" value="PyrdxlP-dep_Trfase"/>
</dbReference>
<dbReference type="AlphaFoldDB" id="A0A173ZA54"/>
<evidence type="ECO:0000313" key="11">
    <source>
        <dbReference type="EMBL" id="CUN72356.1"/>
    </source>
</evidence>
<dbReference type="InterPro" id="IPR015422">
    <property type="entry name" value="PyrdxlP-dep_Trfase_small"/>
</dbReference>
<dbReference type="EC" id="2.6.1.9" evidence="9"/>
<keyword evidence="6 9" id="KW-0808">Transferase</keyword>
<dbReference type="InterPro" id="IPR004839">
    <property type="entry name" value="Aminotransferase_I/II_large"/>
</dbReference>
<name>A0A173ZA54_9FIRM</name>
<feature type="domain" description="Aminotransferase class I/classII large" evidence="10">
    <location>
        <begin position="25"/>
        <end position="341"/>
    </location>
</feature>
<accession>A0A173ZA54</accession>
<dbReference type="eggNOG" id="COG0079">
    <property type="taxonomic scope" value="Bacteria"/>
</dbReference>
<dbReference type="InterPro" id="IPR005861">
    <property type="entry name" value="HisP_aminotrans"/>
</dbReference>
<dbReference type="SUPFAM" id="SSF53383">
    <property type="entry name" value="PLP-dependent transferases"/>
    <property type="match status" value="1"/>
</dbReference>
<gene>
    <name evidence="11" type="primary">hisC2</name>
    <name evidence="9" type="synonym">hisC</name>
    <name evidence="11" type="ORF">ERS852385_01203</name>
</gene>
<dbReference type="InterPro" id="IPR015421">
    <property type="entry name" value="PyrdxlP-dep_Trfase_major"/>
</dbReference>
<evidence type="ECO:0000256" key="9">
    <source>
        <dbReference type="HAMAP-Rule" id="MF_01023"/>
    </source>
</evidence>
<protein>
    <recommendedName>
        <fullName evidence="9">Histidinol-phosphate aminotransferase</fullName>
        <ecNumber evidence="9">2.6.1.9</ecNumber>
    </recommendedName>
    <alternativeName>
        <fullName evidence="9">Imidazole acetol-phosphate transaminase</fullName>
    </alternativeName>
</protein>
<dbReference type="PANTHER" id="PTHR42885">
    <property type="entry name" value="HISTIDINOL-PHOSPHATE AMINOTRANSFERASE-RELATED"/>
    <property type="match status" value="1"/>
</dbReference>
<dbReference type="UniPathway" id="UPA00031">
    <property type="reaction ID" value="UER00012"/>
</dbReference>
<dbReference type="Gene3D" id="3.90.1150.10">
    <property type="entry name" value="Aspartate Aminotransferase, domain 1"/>
    <property type="match status" value="1"/>
</dbReference>
<evidence type="ECO:0000256" key="4">
    <source>
        <dbReference type="ARBA" id="ARBA00022576"/>
    </source>
</evidence>
<dbReference type="GO" id="GO:0004400">
    <property type="term" value="F:histidinol-phosphate transaminase activity"/>
    <property type="evidence" value="ECO:0007669"/>
    <property type="project" value="UniProtKB-UniRule"/>
</dbReference>
<evidence type="ECO:0000256" key="6">
    <source>
        <dbReference type="ARBA" id="ARBA00022679"/>
    </source>
</evidence>
<keyword evidence="7 9" id="KW-0663">Pyridoxal phosphate</keyword>
<dbReference type="Gene3D" id="3.40.640.10">
    <property type="entry name" value="Type I PLP-dependent aspartate aminotransferase-like (Major domain)"/>
    <property type="match status" value="1"/>
</dbReference>
<evidence type="ECO:0000256" key="8">
    <source>
        <dbReference type="ARBA" id="ARBA00023102"/>
    </source>
</evidence>
<dbReference type="PANTHER" id="PTHR42885:SF2">
    <property type="entry name" value="HISTIDINOL-PHOSPHATE AMINOTRANSFERASE"/>
    <property type="match status" value="1"/>
</dbReference>
<comment type="catalytic activity">
    <reaction evidence="9">
        <text>L-histidinol phosphate + 2-oxoglutarate = 3-(imidazol-4-yl)-2-oxopropyl phosphate + L-glutamate</text>
        <dbReference type="Rhea" id="RHEA:23744"/>
        <dbReference type="ChEBI" id="CHEBI:16810"/>
        <dbReference type="ChEBI" id="CHEBI:29985"/>
        <dbReference type="ChEBI" id="CHEBI:57766"/>
        <dbReference type="ChEBI" id="CHEBI:57980"/>
        <dbReference type="EC" id="2.6.1.9"/>
    </reaction>
</comment>
<dbReference type="EMBL" id="CYYU01000006">
    <property type="protein sequence ID" value="CUN72356.1"/>
    <property type="molecule type" value="Genomic_DNA"/>
</dbReference>
<dbReference type="HAMAP" id="MF_01023">
    <property type="entry name" value="HisC_aminotrans_2"/>
    <property type="match status" value="1"/>
</dbReference>
<keyword evidence="12" id="KW-1185">Reference proteome</keyword>